<dbReference type="NCBIfam" id="TIGR02747">
    <property type="entry name" value="TraV"/>
    <property type="match status" value="1"/>
</dbReference>
<evidence type="ECO:0000256" key="2">
    <source>
        <dbReference type="SAM" id="SignalP"/>
    </source>
</evidence>
<organism evidence="3 4">
    <name type="scientific">Photobacterium frigidiphilum</name>
    <dbReference type="NCBI Taxonomy" id="264736"/>
    <lineage>
        <taxon>Bacteria</taxon>
        <taxon>Pseudomonadati</taxon>
        <taxon>Pseudomonadota</taxon>
        <taxon>Gammaproteobacteria</taxon>
        <taxon>Vibrionales</taxon>
        <taxon>Vibrionaceae</taxon>
        <taxon>Photobacterium</taxon>
    </lineage>
</organism>
<keyword evidence="4" id="KW-1185">Reference proteome</keyword>
<proteinExistence type="predicted"/>
<comment type="caution">
    <text evidence="3">The sequence shown here is derived from an EMBL/GenBank/DDBJ whole genome shotgun (WGS) entry which is preliminary data.</text>
</comment>
<dbReference type="AlphaFoldDB" id="A0A2T3J5V3"/>
<dbReference type="InterPro" id="IPR014118">
    <property type="entry name" value="T4SS_TraV"/>
</dbReference>
<accession>A0A2T3J5V3</accession>
<sequence length="128" mass="13939">MRHFALLSVALLLTGCSAGMKSDFSCTKIGGLEGCASMTDVRDAVSRGEFSANGQTTANTLPAPNTFFIPLPRRDREGTPQRTGEQVQKVTIFPFTTPEGHYVDTADVYIVLDDSQWTGRPVQAVRKD</sequence>
<dbReference type="RefSeq" id="WP_107246924.1">
    <property type="nucleotide sequence ID" value="NZ_PYMJ01000077.1"/>
</dbReference>
<name>A0A2T3J5V3_9GAMM</name>
<dbReference type="PROSITE" id="PS51257">
    <property type="entry name" value="PROKAR_LIPOPROTEIN"/>
    <property type="match status" value="1"/>
</dbReference>
<evidence type="ECO:0000313" key="3">
    <source>
        <dbReference type="EMBL" id="PSU41772.1"/>
    </source>
</evidence>
<evidence type="ECO:0000313" key="4">
    <source>
        <dbReference type="Proteomes" id="UP000240987"/>
    </source>
</evidence>
<feature type="chain" id="PRO_5015634828" evidence="2">
    <location>
        <begin position="21"/>
        <end position="128"/>
    </location>
</feature>
<feature type="compositionally biased region" description="Polar residues" evidence="1">
    <location>
        <begin position="53"/>
        <end position="63"/>
    </location>
</feature>
<dbReference type="OrthoDB" id="5641150at2"/>
<keyword evidence="2" id="KW-0732">Signal</keyword>
<dbReference type="Proteomes" id="UP000240987">
    <property type="component" value="Unassembled WGS sequence"/>
</dbReference>
<protein>
    <submittedName>
        <fullName evidence="3">Type IV conjugative transfer system protein TraV</fullName>
    </submittedName>
</protein>
<gene>
    <name evidence="3" type="primary">traV</name>
    <name evidence="3" type="ORF">C9J12_29410</name>
</gene>
<reference evidence="3 4" key="1">
    <citation type="submission" date="2018-01" db="EMBL/GenBank/DDBJ databases">
        <title>Whole genome sequencing of Histamine producing bacteria.</title>
        <authorList>
            <person name="Butler K."/>
        </authorList>
    </citation>
    <scope>NUCLEOTIDE SEQUENCE [LARGE SCALE GENOMIC DNA]</scope>
    <source>
        <strain evidence="3 4">JCM 12947</strain>
    </source>
</reference>
<evidence type="ECO:0000256" key="1">
    <source>
        <dbReference type="SAM" id="MobiDB-lite"/>
    </source>
</evidence>
<dbReference type="EMBL" id="PYMJ01000077">
    <property type="protein sequence ID" value="PSU41772.1"/>
    <property type="molecule type" value="Genomic_DNA"/>
</dbReference>
<feature type="signal peptide" evidence="2">
    <location>
        <begin position="1"/>
        <end position="20"/>
    </location>
</feature>
<feature type="region of interest" description="Disordered" evidence="1">
    <location>
        <begin position="53"/>
        <end position="87"/>
    </location>
</feature>